<comment type="caution">
    <text evidence="2">The sequence shown here is derived from an EMBL/GenBank/DDBJ whole genome shotgun (WGS) entry which is preliminary data.</text>
</comment>
<keyword evidence="3" id="KW-1185">Reference proteome</keyword>
<reference evidence="2 3" key="1">
    <citation type="submission" date="2018-10" db="EMBL/GenBank/DDBJ databases">
        <title>Sphingobacterium sp. M05W1-28.</title>
        <authorList>
            <person name="Cai H."/>
        </authorList>
    </citation>
    <scope>NUCLEOTIDE SEQUENCE [LARGE SCALE GENOMIC DNA]</scope>
    <source>
        <strain evidence="2 3">M05W1-28</strain>
    </source>
</reference>
<dbReference type="EMBL" id="RBWS01000040">
    <property type="protein sequence ID" value="RKO68265.1"/>
    <property type="molecule type" value="Genomic_DNA"/>
</dbReference>
<accession>A0A420VPN1</accession>
<evidence type="ECO:0000313" key="3">
    <source>
        <dbReference type="Proteomes" id="UP000282423"/>
    </source>
</evidence>
<dbReference type="Proteomes" id="UP000282423">
    <property type="component" value="Unassembled WGS sequence"/>
</dbReference>
<sequence>MIKDMAVPAFLILFPHFVPLPFYSYAFVCFLVIYLVFEEGGKNIPRYRADQGKSYFKALFLGIISALISYQNCANCPK</sequence>
<gene>
    <name evidence="2" type="ORF">D7322_28110</name>
</gene>
<evidence type="ECO:0000256" key="1">
    <source>
        <dbReference type="SAM" id="Phobius"/>
    </source>
</evidence>
<keyword evidence="1" id="KW-0812">Transmembrane</keyword>
<protein>
    <submittedName>
        <fullName evidence="2">Uncharacterized protein</fullName>
    </submittedName>
</protein>
<proteinExistence type="predicted"/>
<organism evidence="2 3">
    <name type="scientific">Sphingobacterium puteale</name>
    <dbReference type="NCBI Taxonomy" id="2420510"/>
    <lineage>
        <taxon>Bacteria</taxon>
        <taxon>Pseudomonadati</taxon>
        <taxon>Bacteroidota</taxon>
        <taxon>Sphingobacteriia</taxon>
        <taxon>Sphingobacteriales</taxon>
        <taxon>Sphingobacteriaceae</taxon>
        <taxon>Sphingobacterium</taxon>
    </lineage>
</organism>
<keyword evidence="1" id="KW-0472">Membrane</keyword>
<evidence type="ECO:0000313" key="2">
    <source>
        <dbReference type="EMBL" id="RKO68265.1"/>
    </source>
</evidence>
<dbReference type="AlphaFoldDB" id="A0A420VPN1"/>
<name>A0A420VPN1_9SPHI</name>
<keyword evidence="1" id="KW-1133">Transmembrane helix</keyword>
<feature type="transmembrane region" description="Helical" evidence="1">
    <location>
        <begin position="20"/>
        <end position="37"/>
    </location>
</feature>